<feature type="compositionally biased region" description="Basic and acidic residues" evidence="1">
    <location>
        <begin position="370"/>
        <end position="398"/>
    </location>
</feature>
<feature type="region of interest" description="Disordered" evidence="1">
    <location>
        <begin position="367"/>
        <end position="398"/>
    </location>
</feature>
<dbReference type="InterPro" id="IPR037695">
    <property type="entry name" value="IQUB"/>
</dbReference>
<proteinExistence type="predicted"/>
<accession>A0A7S0WJW0</accession>
<organism evidence="3">
    <name type="scientific">Pyramimonas obovata</name>
    <dbReference type="NCBI Taxonomy" id="1411642"/>
    <lineage>
        <taxon>Eukaryota</taxon>
        <taxon>Viridiplantae</taxon>
        <taxon>Chlorophyta</taxon>
        <taxon>Pyramimonadophyceae</taxon>
        <taxon>Pyramimonadales</taxon>
        <taxon>Pyramimonadaceae</taxon>
        <taxon>Pyramimonas</taxon>
        <taxon>Pyramimonas incertae sedis</taxon>
    </lineage>
</organism>
<dbReference type="PROSITE" id="PS50096">
    <property type="entry name" value="IQ"/>
    <property type="match status" value="2"/>
</dbReference>
<dbReference type="Pfam" id="PF25805">
    <property type="entry name" value="IQUB"/>
    <property type="match status" value="1"/>
</dbReference>
<evidence type="ECO:0000256" key="1">
    <source>
        <dbReference type="SAM" id="MobiDB-lite"/>
    </source>
</evidence>
<dbReference type="PANTHER" id="PTHR21074:SF0">
    <property type="entry name" value="IQ AND UBIQUITIN-LIKE DOMAIN-CONTAINING PROTEIN"/>
    <property type="match status" value="1"/>
</dbReference>
<dbReference type="AlphaFoldDB" id="A0A7S0WJW0"/>
<dbReference type="InterPro" id="IPR057887">
    <property type="entry name" value="IQUB_helical"/>
</dbReference>
<evidence type="ECO:0000313" key="3">
    <source>
        <dbReference type="EMBL" id="CAD8669775.1"/>
    </source>
</evidence>
<dbReference type="PANTHER" id="PTHR21074">
    <property type="entry name" value="IQ AND UBIQUITIN-LIKE DOMAIN-CONTAINING PROTEIN"/>
    <property type="match status" value="1"/>
</dbReference>
<dbReference type="InterPro" id="IPR000048">
    <property type="entry name" value="IQ_motif_EF-hand-BS"/>
</dbReference>
<feature type="domain" description="IQ motif and ubiquitin-like" evidence="2">
    <location>
        <begin position="466"/>
        <end position="600"/>
    </location>
</feature>
<feature type="region of interest" description="Disordered" evidence="1">
    <location>
        <begin position="1"/>
        <end position="128"/>
    </location>
</feature>
<reference evidence="3" key="1">
    <citation type="submission" date="2021-01" db="EMBL/GenBank/DDBJ databases">
        <authorList>
            <person name="Corre E."/>
            <person name="Pelletier E."/>
            <person name="Niang G."/>
            <person name="Scheremetjew M."/>
            <person name="Finn R."/>
            <person name="Kale V."/>
            <person name="Holt S."/>
            <person name="Cochrane G."/>
            <person name="Meng A."/>
            <person name="Brown T."/>
            <person name="Cohen L."/>
        </authorList>
    </citation>
    <scope>NUCLEOTIDE SEQUENCE</scope>
    <source>
        <strain evidence="3">CCMP722</strain>
    </source>
</reference>
<dbReference type="CDD" id="cd23767">
    <property type="entry name" value="IQCD"/>
    <property type="match status" value="1"/>
</dbReference>
<name>A0A7S0WJW0_9CHLO</name>
<gene>
    <name evidence="3" type="ORF">POBO1169_LOCUS10159</name>
</gene>
<sequence>MVFNEEEAATKIQAVQRGRAARKEVDAKRNEGQPSEEPPSEQPEEEPAPEEPAPENPAAEEPAPEKPATEEPAPENPPAEDPAPGNPAAEESAPEKPAAEESAPENPEESASAPPAEPSAAPEPQVDHGEDATCHFIIYPENYRHTKAFPVTRTVNEVLEELSAELHIDRSALSLALDAQRLNVAETLQGLGVTAGSTVEFQLVVDEQEVAMDLQALGNVAARGLPNFIDVEIVPDDDGPTRVVSVYIESTQQGKMQWLGGFRNKRNGATYLHATCQTDRKPKVYEKDKKFTRETQTYEMKTRTQQTVRDCSTQMARPDLLLDPSMDREMVAGRYMTSEEHHQLRVKKTIVIQRYTRGCKARKRARELRKKREERQQFLRQEAERKQAEAEERRRKEIERRMRPRTTADFEILYNELEAWRLQETQKINEAGLPEAERRAALRQLLHKETKLLQTIDRLKIAANAENRDVRIAHTLSDMAAPKSWEISDGTGVEVHTPFTTRSKELMQLYNGLRLPLLTTDERLDVLLHVKWTVKEFDCNLTREAVELIDREADLLNRGRNPTSMDGLRRRIANLFLQFIETPEFNPEATRYQIVPGDFEMDMPETSRMRNAKNTQTIT</sequence>
<feature type="compositionally biased region" description="Low complexity" evidence="1">
    <location>
        <begin position="109"/>
        <end position="124"/>
    </location>
</feature>
<dbReference type="SMART" id="SM00015">
    <property type="entry name" value="IQ"/>
    <property type="match status" value="2"/>
</dbReference>
<feature type="compositionally biased region" description="Acidic residues" evidence="1">
    <location>
        <begin position="38"/>
        <end position="53"/>
    </location>
</feature>
<evidence type="ECO:0000259" key="2">
    <source>
        <dbReference type="Pfam" id="PF25805"/>
    </source>
</evidence>
<feature type="compositionally biased region" description="Pro residues" evidence="1">
    <location>
        <begin position="74"/>
        <end position="85"/>
    </location>
</feature>
<protein>
    <recommendedName>
        <fullName evidence="2">IQ motif and ubiquitin-like domain-containing protein</fullName>
    </recommendedName>
</protein>
<dbReference type="EMBL" id="HBFA01019832">
    <property type="protein sequence ID" value="CAD8669775.1"/>
    <property type="molecule type" value="Transcribed_RNA"/>
</dbReference>
<feature type="compositionally biased region" description="Basic and acidic residues" evidence="1">
    <location>
        <begin position="21"/>
        <end position="31"/>
    </location>
</feature>
<dbReference type="Pfam" id="PF00612">
    <property type="entry name" value="IQ"/>
    <property type="match status" value="2"/>
</dbReference>